<reference evidence="2" key="1">
    <citation type="submission" date="2016-11" db="UniProtKB">
        <authorList>
            <consortium name="WormBaseParasite"/>
        </authorList>
    </citation>
    <scope>IDENTIFICATION</scope>
</reference>
<dbReference type="Proteomes" id="UP000095287">
    <property type="component" value="Unplaced"/>
</dbReference>
<proteinExistence type="predicted"/>
<evidence type="ECO:0000313" key="1">
    <source>
        <dbReference type="Proteomes" id="UP000095287"/>
    </source>
</evidence>
<organism evidence="1 2">
    <name type="scientific">Steinernema glaseri</name>
    <dbReference type="NCBI Taxonomy" id="37863"/>
    <lineage>
        <taxon>Eukaryota</taxon>
        <taxon>Metazoa</taxon>
        <taxon>Ecdysozoa</taxon>
        <taxon>Nematoda</taxon>
        <taxon>Chromadorea</taxon>
        <taxon>Rhabditida</taxon>
        <taxon>Tylenchina</taxon>
        <taxon>Panagrolaimomorpha</taxon>
        <taxon>Strongyloidoidea</taxon>
        <taxon>Steinernematidae</taxon>
        <taxon>Steinernema</taxon>
    </lineage>
</organism>
<dbReference type="AlphaFoldDB" id="A0A1I7YSV6"/>
<accession>A0A1I7YSV6</accession>
<keyword evidence="1" id="KW-1185">Reference proteome</keyword>
<name>A0A1I7YSV6_9BILA</name>
<evidence type="ECO:0000313" key="2">
    <source>
        <dbReference type="WBParaSite" id="L893_g1914.t1"/>
    </source>
</evidence>
<protein>
    <submittedName>
        <fullName evidence="2">Secreted protein</fullName>
    </submittedName>
</protein>
<dbReference type="WBParaSite" id="L893_g1914.t1">
    <property type="protein sequence ID" value="L893_g1914.t1"/>
    <property type="gene ID" value="L893_g1914"/>
</dbReference>
<sequence>MSREDNGTMATYLHIRPLLLFTLRFTTQRSAEVANLRPSYALSGLVASAVQSFCFEVFGRRSNFNYYVHTLFVLM</sequence>